<reference evidence="1" key="1">
    <citation type="journal article" date="2021" name="Open Biol.">
        <title>Shared evolutionary footprints suggest mitochondrial oxidative damage underlies multiple complex I losses in fungi.</title>
        <authorList>
            <person name="Schikora-Tamarit M.A."/>
            <person name="Marcet-Houben M."/>
            <person name="Nosek J."/>
            <person name="Gabaldon T."/>
        </authorList>
    </citation>
    <scope>NUCLEOTIDE SEQUENCE</scope>
    <source>
        <strain evidence="1">CBS6075</strain>
    </source>
</reference>
<proteinExistence type="predicted"/>
<comment type="caution">
    <text evidence="1">The sequence shown here is derived from an EMBL/GenBank/DDBJ whole genome shotgun (WGS) entry which is preliminary data.</text>
</comment>
<gene>
    <name evidence="1" type="ORF">OGAPHI_001547</name>
</gene>
<evidence type="ECO:0000313" key="1">
    <source>
        <dbReference type="EMBL" id="KAH3669426.1"/>
    </source>
</evidence>
<dbReference type="GeneID" id="70233515"/>
<sequence>MNLALRNLSSRLWSMLETSSKHSSWTSSLRISTLESKIAANRLPTKSKLLTLSSHSYVANGRLISGPSSLYASTCLSPNTVNTPELYAISLTFVGPTSTVCLRRGDESRSVQTLITLWSGT</sequence>
<dbReference type="AlphaFoldDB" id="A0A9P8T8X1"/>
<protein>
    <submittedName>
        <fullName evidence="1">Uncharacterized protein</fullName>
    </submittedName>
</protein>
<organism evidence="1 2">
    <name type="scientific">Ogataea philodendri</name>
    <dbReference type="NCBI Taxonomy" id="1378263"/>
    <lineage>
        <taxon>Eukaryota</taxon>
        <taxon>Fungi</taxon>
        <taxon>Dikarya</taxon>
        <taxon>Ascomycota</taxon>
        <taxon>Saccharomycotina</taxon>
        <taxon>Pichiomycetes</taxon>
        <taxon>Pichiales</taxon>
        <taxon>Pichiaceae</taxon>
        <taxon>Ogataea</taxon>
    </lineage>
</organism>
<dbReference type="EMBL" id="JAEUBE010000137">
    <property type="protein sequence ID" value="KAH3669426.1"/>
    <property type="molecule type" value="Genomic_DNA"/>
</dbReference>
<keyword evidence="2" id="KW-1185">Reference proteome</keyword>
<accession>A0A9P8T8X1</accession>
<dbReference type="RefSeq" id="XP_046063689.1">
    <property type="nucleotide sequence ID" value="XM_046202320.1"/>
</dbReference>
<evidence type="ECO:0000313" key="2">
    <source>
        <dbReference type="Proteomes" id="UP000769157"/>
    </source>
</evidence>
<reference evidence="1" key="2">
    <citation type="submission" date="2021-01" db="EMBL/GenBank/DDBJ databases">
        <authorList>
            <person name="Schikora-Tamarit M.A."/>
        </authorList>
    </citation>
    <scope>NUCLEOTIDE SEQUENCE</scope>
    <source>
        <strain evidence="1">CBS6075</strain>
    </source>
</reference>
<dbReference type="Proteomes" id="UP000769157">
    <property type="component" value="Unassembled WGS sequence"/>
</dbReference>
<name>A0A9P8T8X1_9ASCO</name>